<reference evidence="1" key="1">
    <citation type="submission" date="2020-04" db="EMBL/GenBank/DDBJ databases">
        <authorList>
            <person name="Chiriac C."/>
            <person name="Salcher M."/>
            <person name="Ghai R."/>
            <person name="Kavagutti S V."/>
        </authorList>
    </citation>
    <scope>NUCLEOTIDE SEQUENCE</scope>
</reference>
<dbReference type="NCBIfam" id="TIGR00616">
    <property type="entry name" value="rect"/>
    <property type="match status" value="1"/>
</dbReference>
<proteinExistence type="predicted"/>
<protein>
    <submittedName>
        <fullName evidence="1">RecT Recombinational DNA repair protein (RecE pathway)</fullName>
    </submittedName>
</protein>
<dbReference type="EMBL" id="LR796376">
    <property type="protein sequence ID" value="CAB4140513.1"/>
    <property type="molecule type" value="Genomic_DNA"/>
</dbReference>
<dbReference type="InterPro" id="IPR004590">
    <property type="entry name" value="ssDNA_annealing_RecT"/>
</dbReference>
<gene>
    <name evidence="1" type="ORF">UFOVP398_45</name>
</gene>
<dbReference type="InterPro" id="IPR018330">
    <property type="entry name" value="RecT_fam"/>
</dbReference>
<dbReference type="GO" id="GO:0003677">
    <property type="term" value="F:DNA binding"/>
    <property type="evidence" value="ECO:0007669"/>
    <property type="project" value="InterPro"/>
</dbReference>
<name>A0A6J5M4V6_9CAUD</name>
<sequence>MGTQTINPAEVAELKAKTDTKPPSAMQKVADGVEKAMPKLAQMIPAGVDVQRLKYVAFEALKKNPDLMKCDPATIISAITQAFEVGLEPNTPKKLAYLIPYAGECQFQISYIGLITLAMRSGLIKSLKARVVYENDHFLVEQGTDERIEHRPASSDRGAIVAAYSIAVFQDGTQDFEVMYADDLARVRAASKAKKQDSPWELWEGEMAKKAVLRRHSKRLPMDDAMARAVEIDNGAEVIDVSPATATQARVEQLRSQLTGGNN</sequence>
<dbReference type="GO" id="GO:0006259">
    <property type="term" value="P:DNA metabolic process"/>
    <property type="evidence" value="ECO:0007669"/>
    <property type="project" value="InterPro"/>
</dbReference>
<organism evidence="1">
    <name type="scientific">uncultured Caudovirales phage</name>
    <dbReference type="NCBI Taxonomy" id="2100421"/>
    <lineage>
        <taxon>Viruses</taxon>
        <taxon>Duplodnaviria</taxon>
        <taxon>Heunggongvirae</taxon>
        <taxon>Uroviricota</taxon>
        <taxon>Caudoviricetes</taxon>
        <taxon>Peduoviridae</taxon>
        <taxon>Maltschvirus</taxon>
        <taxon>Maltschvirus maltsch</taxon>
    </lineage>
</organism>
<accession>A0A6J5M4V6</accession>
<dbReference type="Pfam" id="PF03837">
    <property type="entry name" value="RecT"/>
    <property type="match status" value="1"/>
</dbReference>
<evidence type="ECO:0000313" key="1">
    <source>
        <dbReference type="EMBL" id="CAB4140513.1"/>
    </source>
</evidence>